<dbReference type="InterPro" id="IPR011333">
    <property type="entry name" value="SKP1/BTB/POZ_sf"/>
</dbReference>
<feature type="domain" description="C2H2-type" evidence="14">
    <location>
        <begin position="738"/>
        <end position="765"/>
    </location>
</feature>
<dbReference type="GO" id="GO:0000981">
    <property type="term" value="F:DNA-binding transcription factor activity, RNA polymerase II-specific"/>
    <property type="evidence" value="ECO:0007669"/>
    <property type="project" value="TreeGrafter"/>
</dbReference>
<dbReference type="PANTHER" id="PTHR24394:SF29">
    <property type="entry name" value="MYONEURIN"/>
    <property type="match status" value="1"/>
</dbReference>
<keyword evidence="16" id="KW-1185">Reference proteome</keyword>
<sequence>MAALAASSEGTGLNPMSFTDQHGSVVLERMRYQRETGRFCDVCIVVKDRQFSAHRNILASCSPYFDSILKSTKVTKEQVVVNCQHPKAFELLLNYMYSGCVVIDRTTVAELLRLANNFLVTKLKNYCAEYLDRYLDAANSLSVRQLATKYNLPSLLKAASEYFDVNINRCLLESVDILKYPMQQLLKILEDPKYQDVISPDVYLKCFHAILERMRYQRETGRFCDVCIVVKDRQFSAHRNILASCSPYFDSILKSTKVTKEQVVVNCQHPKAFELLLNYMYSGCVVIDRTTVAELLRLANNFLVTKLKNYCAEYLDRYLDAANSLSVRQLATKYNLPSLLKAASEYFDVNINRCLLESVDILKYPMQQLLKILEDPKYQDVISPDVYLKLIVRWVGEDVASRESSFRPLLERCRVVDVSDNALEFVLDYSPLLTKSQNCRYILLGAMHANAIPMPKYEQQFLSLTQQLGGEGAAAALLEANASLGVGGDEDYENDSSFDHMEDEDDDEAPVEGQPTTSTILETTYTEDGVEKPRVRLKINLGGVPLADINKKTKILVLSKNRTNQFVERIILCFRRTKVSRKPVASAVARKRGRPPKRTDENEILPMMDDDDVDGVYATSSLTGAITYTQEDAIDPEEVEDGEDVHVEGGSHACKFCKFATTSVEEVEKHRARQHNRNTGYICQLCDFETSWSKTFYEHCKEHWNQAPYACDQCPFVSKDNLQELLAHRLTHTTERFFKCLECGFRARSRTQLWAHERMHSSLDERPLHCEECGRGFNTHTALEMHFSSHDEPRSFVCEDCGFATANSDHMTTHRRQHTGDMFYCHIDGCDYSSPKKSQLAAHLRTHMAVRAHMCKICGRGFIEKSHLVRHERIHLEDKPFKCDACDYASSRRDKLKEHILKHHNGTAANKSQRRRYRRAKQLAALAAQLQDRAAPPEAMFRPIPANESVSQWAESQTFQSEHQFSPQNAQQQISATIVGQAGASQSIAGFSPLQRPYSEANPAPPQRALSPGSMSMRNVHLRGVDSPLMQKNNLAGLNDTPSLITPVPVPSLSGETGGEVSSCCKEDFTSRSETLKLLCFFPGMEVAVVDVD</sequence>
<feature type="domain" description="C2H2-type" evidence="14">
    <location>
        <begin position="853"/>
        <end position="880"/>
    </location>
</feature>
<feature type="domain" description="BTB" evidence="13">
    <location>
        <begin position="224"/>
        <end position="289"/>
    </location>
</feature>
<dbReference type="FunFam" id="3.30.160.60:FF:002780">
    <property type="entry name" value="Protein CBR-EOR-1"/>
    <property type="match status" value="1"/>
</dbReference>
<dbReference type="GO" id="GO:0005634">
    <property type="term" value="C:nucleus"/>
    <property type="evidence" value="ECO:0007669"/>
    <property type="project" value="UniProtKB-SubCell"/>
</dbReference>
<feature type="domain" description="C2H2-type" evidence="14">
    <location>
        <begin position="823"/>
        <end position="852"/>
    </location>
</feature>
<keyword evidence="7" id="KW-0805">Transcription regulation</keyword>
<dbReference type="InterPro" id="IPR000210">
    <property type="entry name" value="BTB/POZ_dom"/>
</dbReference>
<feature type="region of interest" description="Disordered" evidence="12">
    <location>
        <begin position="993"/>
        <end position="1014"/>
    </location>
</feature>
<dbReference type="FunFam" id="1.25.40.420:FF:000035">
    <property type="entry name" value="CBN-EOR-1 protein"/>
    <property type="match status" value="1"/>
</dbReference>
<feature type="domain" description="C2H2-type" evidence="14">
    <location>
        <begin position="796"/>
        <end position="823"/>
    </location>
</feature>
<dbReference type="SMART" id="SM00225">
    <property type="entry name" value="BTB"/>
    <property type="match status" value="2"/>
</dbReference>
<evidence type="ECO:0000256" key="8">
    <source>
        <dbReference type="ARBA" id="ARBA00023125"/>
    </source>
</evidence>
<keyword evidence="6" id="KW-0862">Zinc</keyword>
<gene>
    <name evidence="15" type="ORF">ANCCEY_09441</name>
</gene>
<evidence type="ECO:0000256" key="3">
    <source>
        <dbReference type="ARBA" id="ARBA00022723"/>
    </source>
</evidence>
<dbReference type="Proteomes" id="UP000054495">
    <property type="component" value="Unassembled WGS sequence"/>
</dbReference>
<feature type="region of interest" description="Disordered" evidence="12">
    <location>
        <begin position="953"/>
        <end position="972"/>
    </location>
</feature>
<evidence type="ECO:0000313" key="15">
    <source>
        <dbReference type="EMBL" id="EPB71463.1"/>
    </source>
</evidence>
<keyword evidence="5 11" id="KW-0863">Zinc-finger</keyword>
<evidence type="ECO:0000259" key="13">
    <source>
        <dbReference type="PROSITE" id="PS50097"/>
    </source>
</evidence>
<evidence type="ECO:0000256" key="9">
    <source>
        <dbReference type="ARBA" id="ARBA00023163"/>
    </source>
</evidence>
<accession>A0A0D6LJX7</accession>
<dbReference type="AlphaFoldDB" id="A0A0D6LJX7"/>
<keyword evidence="9" id="KW-0804">Transcription</keyword>
<dbReference type="SMART" id="SM00875">
    <property type="entry name" value="BACK"/>
    <property type="match status" value="1"/>
</dbReference>
<dbReference type="SUPFAM" id="SSF57667">
    <property type="entry name" value="beta-beta-alpha zinc fingers"/>
    <property type="match status" value="3"/>
</dbReference>
<dbReference type="InterPro" id="IPR011705">
    <property type="entry name" value="BACK"/>
</dbReference>
<organism evidence="15 16">
    <name type="scientific">Ancylostoma ceylanicum</name>
    <dbReference type="NCBI Taxonomy" id="53326"/>
    <lineage>
        <taxon>Eukaryota</taxon>
        <taxon>Metazoa</taxon>
        <taxon>Ecdysozoa</taxon>
        <taxon>Nematoda</taxon>
        <taxon>Chromadorea</taxon>
        <taxon>Rhabditida</taxon>
        <taxon>Rhabditina</taxon>
        <taxon>Rhabditomorpha</taxon>
        <taxon>Strongyloidea</taxon>
        <taxon>Ancylostomatidae</taxon>
        <taxon>Ancylostomatinae</taxon>
        <taxon>Ancylostoma</taxon>
    </lineage>
</organism>
<dbReference type="CDD" id="cd18186">
    <property type="entry name" value="BTB_POZ_ZBTB_KLHL-like"/>
    <property type="match status" value="1"/>
</dbReference>
<dbReference type="SMART" id="SM00355">
    <property type="entry name" value="ZnF_C2H2"/>
    <property type="match status" value="9"/>
</dbReference>
<evidence type="ECO:0000256" key="6">
    <source>
        <dbReference type="ARBA" id="ARBA00022833"/>
    </source>
</evidence>
<dbReference type="FunFam" id="3.30.160.60:FF:001370">
    <property type="entry name" value="Zinc finger protein"/>
    <property type="match status" value="1"/>
</dbReference>
<dbReference type="FunFam" id="3.30.160.60:FF:002606">
    <property type="entry name" value="Zinc finger protein, putative"/>
    <property type="match status" value="1"/>
</dbReference>
<comment type="similarity">
    <text evidence="2">Belongs to the krueppel C2H2-type zinc-finger protein family.</text>
</comment>
<dbReference type="InterPro" id="IPR013087">
    <property type="entry name" value="Znf_C2H2_type"/>
</dbReference>
<evidence type="ECO:0000256" key="7">
    <source>
        <dbReference type="ARBA" id="ARBA00023015"/>
    </source>
</evidence>
<dbReference type="Gene3D" id="3.30.160.60">
    <property type="entry name" value="Classic Zinc Finger"/>
    <property type="match status" value="5"/>
</dbReference>
<comment type="subcellular location">
    <subcellularLocation>
        <location evidence="1">Nucleus</location>
    </subcellularLocation>
</comment>
<dbReference type="PROSITE" id="PS00028">
    <property type="entry name" value="ZINC_FINGER_C2H2_1"/>
    <property type="match status" value="2"/>
</dbReference>
<evidence type="ECO:0000259" key="14">
    <source>
        <dbReference type="PROSITE" id="PS50157"/>
    </source>
</evidence>
<evidence type="ECO:0000256" key="1">
    <source>
        <dbReference type="ARBA" id="ARBA00004123"/>
    </source>
</evidence>
<keyword evidence="4" id="KW-0677">Repeat</keyword>
<feature type="domain" description="C2H2-type" evidence="14">
    <location>
        <begin position="881"/>
        <end position="909"/>
    </location>
</feature>
<evidence type="ECO:0000313" key="16">
    <source>
        <dbReference type="Proteomes" id="UP000054495"/>
    </source>
</evidence>
<feature type="domain" description="BTB" evidence="13">
    <location>
        <begin position="40"/>
        <end position="105"/>
    </location>
</feature>
<feature type="compositionally biased region" description="Acidic residues" evidence="12">
    <location>
        <begin position="489"/>
        <end position="510"/>
    </location>
</feature>
<dbReference type="GO" id="GO:0008270">
    <property type="term" value="F:zinc ion binding"/>
    <property type="evidence" value="ECO:0007669"/>
    <property type="project" value="UniProtKB-KW"/>
</dbReference>
<protein>
    <submittedName>
        <fullName evidence="15">BTB/POZ domain protein</fullName>
    </submittedName>
</protein>
<name>A0A0D6LJX7_9BILA</name>
<feature type="region of interest" description="Disordered" evidence="12">
    <location>
        <begin position="585"/>
        <end position="610"/>
    </location>
</feature>
<feature type="domain" description="C2H2-type" evidence="14">
    <location>
        <begin position="768"/>
        <end position="795"/>
    </location>
</feature>
<dbReference type="GO" id="GO:0003690">
    <property type="term" value="F:double-stranded DNA binding"/>
    <property type="evidence" value="ECO:0007669"/>
    <property type="project" value="UniProtKB-ARBA"/>
</dbReference>
<keyword evidence="10" id="KW-0539">Nucleus</keyword>
<dbReference type="PANTHER" id="PTHR24394">
    <property type="entry name" value="ZINC FINGER PROTEIN"/>
    <property type="match status" value="1"/>
</dbReference>
<dbReference type="Gene3D" id="3.30.710.10">
    <property type="entry name" value="Potassium Channel Kv1.1, Chain A"/>
    <property type="match status" value="2"/>
</dbReference>
<dbReference type="Pfam" id="PF00651">
    <property type="entry name" value="BTB"/>
    <property type="match status" value="2"/>
</dbReference>
<keyword evidence="3" id="KW-0479">Metal-binding</keyword>
<dbReference type="PROSITE" id="PS50157">
    <property type="entry name" value="ZINC_FINGER_C2H2_2"/>
    <property type="match status" value="6"/>
</dbReference>
<feature type="region of interest" description="Disordered" evidence="12">
    <location>
        <begin position="489"/>
        <end position="514"/>
    </location>
</feature>
<dbReference type="CDD" id="cd14733">
    <property type="entry name" value="BACK"/>
    <property type="match status" value="1"/>
</dbReference>
<evidence type="ECO:0000256" key="11">
    <source>
        <dbReference type="PROSITE-ProRule" id="PRU00042"/>
    </source>
</evidence>
<evidence type="ECO:0000256" key="2">
    <source>
        <dbReference type="ARBA" id="ARBA00006991"/>
    </source>
</evidence>
<dbReference type="Pfam" id="PF00096">
    <property type="entry name" value="zf-C2H2"/>
    <property type="match status" value="3"/>
</dbReference>
<evidence type="ECO:0000256" key="5">
    <source>
        <dbReference type="ARBA" id="ARBA00022771"/>
    </source>
</evidence>
<proteinExistence type="inferred from homology"/>
<reference evidence="15 16" key="1">
    <citation type="submission" date="2013-05" db="EMBL/GenBank/DDBJ databases">
        <title>Draft genome of the parasitic nematode Anyclostoma ceylanicum.</title>
        <authorList>
            <person name="Mitreva M."/>
        </authorList>
    </citation>
    <scope>NUCLEOTIDE SEQUENCE [LARGE SCALE GENOMIC DNA]</scope>
</reference>
<evidence type="ECO:0000256" key="12">
    <source>
        <dbReference type="SAM" id="MobiDB-lite"/>
    </source>
</evidence>
<dbReference type="Gene3D" id="1.25.40.420">
    <property type="match status" value="2"/>
</dbReference>
<dbReference type="SUPFAM" id="SSF54695">
    <property type="entry name" value="POZ domain"/>
    <property type="match status" value="2"/>
</dbReference>
<dbReference type="EMBL" id="KE125108">
    <property type="protein sequence ID" value="EPB71463.1"/>
    <property type="molecule type" value="Genomic_DNA"/>
</dbReference>
<keyword evidence="8" id="KW-0238">DNA-binding</keyword>
<dbReference type="InterPro" id="IPR036236">
    <property type="entry name" value="Znf_C2H2_sf"/>
</dbReference>
<dbReference type="PROSITE" id="PS50097">
    <property type="entry name" value="BTB"/>
    <property type="match status" value="2"/>
</dbReference>
<evidence type="ECO:0000256" key="10">
    <source>
        <dbReference type="ARBA" id="ARBA00023242"/>
    </source>
</evidence>
<evidence type="ECO:0000256" key="4">
    <source>
        <dbReference type="ARBA" id="ARBA00022737"/>
    </source>
</evidence>
<dbReference type="Pfam" id="PF07707">
    <property type="entry name" value="BACK"/>
    <property type="match status" value="1"/>
</dbReference>